<accession>A0A508A6A4</accession>
<comment type="caution">
    <text evidence="7">The sequence shown here is derived from an EMBL/GenBank/DDBJ whole genome shotgun (WGS) entry which is preliminary data.</text>
</comment>
<dbReference type="GO" id="GO:0003677">
    <property type="term" value="F:DNA binding"/>
    <property type="evidence" value="ECO:0007669"/>
    <property type="project" value="InterPro"/>
</dbReference>
<comment type="similarity">
    <text evidence="1">Belongs to the sigma-70 factor family. ECF subfamily.</text>
</comment>
<name>A0A508A6A4_9ACTO</name>
<keyword evidence="2" id="KW-0805">Transcription regulation</keyword>
<dbReference type="AlphaFoldDB" id="A0A508A6A4"/>
<keyword evidence="4" id="KW-0804">Transcription</keyword>
<dbReference type="RefSeq" id="WP_141425164.1">
    <property type="nucleotide sequence ID" value="NZ_JASPFB010000034.1"/>
</dbReference>
<dbReference type="InterPro" id="IPR013249">
    <property type="entry name" value="RNA_pol_sigma70_r4_t2"/>
</dbReference>
<feature type="domain" description="RNA polymerase sigma factor 70 region 4 type 2" evidence="6">
    <location>
        <begin position="46"/>
        <end position="84"/>
    </location>
</feature>
<evidence type="ECO:0000313" key="7">
    <source>
        <dbReference type="EMBL" id="TQD41272.1"/>
    </source>
</evidence>
<dbReference type="Proteomes" id="UP000319010">
    <property type="component" value="Unassembled WGS sequence"/>
</dbReference>
<keyword evidence="3" id="KW-0731">Sigma factor</keyword>
<proteinExistence type="inferred from homology"/>
<sequence>MATYKRIDRGKESIRGLSEKTGLSIATIRRHTSLPRDEWLTKKASEREAILVYHDDEGHSWTQTAAHFGLHVDTVRRRARRARRDRAAAQAATAADTHEDPQSST</sequence>
<dbReference type="InterPro" id="IPR036388">
    <property type="entry name" value="WH-like_DNA-bd_sf"/>
</dbReference>
<evidence type="ECO:0000256" key="2">
    <source>
        <dbReference type="ARBA" id="ARBA00023015"/>
    </source>
</evidence>
<evidence type="ECO:0000256" key="1">
    <source>
        <dbReference type="ARBA" id="ARBA00010641"/>
    </source>
</evidence>
<dbReference type="GO" id="GO:0016987">
    <property type="term" value="F:sigma factor activity"/>
    <property type="evidence" value="ECO:0007669"/>
    <property type="project" value="UniProtKB-KW"/>
</dbReference>
<dbReference type="GO" id="GO:0006352">
    <property type="term" value="P:DNA-templated transcription initiation"/>
    <property type="evidence" value="ECO:0007669"/>
    <property type="project" value="InterPro"/>
</dbReference>
<dbReference type="SUPFAM" id="SSF88659">
    <property type="entry name" value="Sigma3 and sigma4 domains of RNA polymerase sigma factors"/>
    <property type="match status" value="1"/>
</dbReference>
<evidence type="ECO:0000313" key="8">
    <source>
        <dbReference type="Proteomes" id="UP000319010"/>
    </source>
</evidence>
<dbReference type="EMBL" id="VICB01000030">
    <property type="protein sequence ID" value="TQD41272.1"/>
    <property type="molecule type" value="Genomic_DNA"/>
</dbReference>
<evidence type="ECO:0000259" key="6">
    <source>
        <dbReference type="Pfam" id="PF08281"/>
    </source>
</evidence>
<dbReference type="Gene3D" id="1.10.10.10">
    <property type="entry name" value="Winged helix-like DNA-binding domain superfamily/Winged helix DNA-binding domain"/>
    <property type="match status" value="1"/>
</dbReference>
<evidence type="ECO:0000256" key="4">
    <source>
        <dbReference type="ARBA" id="ARBA00023163"/>
    </source>
</evidence>
<evidence type="ECO:0000256" key="5">
    <source>
        <dbReference type="SAM" id="MobiDB-lite"/>
    </source>
</evidence>
<evidence type="ECO:0000256" key="3">
    <source>
        <dbReference type="ARBA" id="ARBA00023082"/>
    </source>
</evidence>
<feature type="compositionally biased region" description="Basic and acidic residues" evidence="5">
    <location>
        <begin position="96"/>
        <end position="105"/>
    </location>
</feature>
<reference evidence="7 8" key="1">
    <citation type="submission" date="2019-06" db="EMBL/GenBank/DDBJ databases">
        <title>Draft genome sequence of Actinomyces johnsonii CCUG 34287T.</title>
        <authorList>
            <person name="Salva-Serra F."/>
            <person name="Cardew S."/>
            <person name="Moore E."/>
        </authorList>
    </citation>
    <scope>NUCLEOTIDE SEQUENCE [LARGE SCALE GENOMIC DNA]</scope>
    <source>
        <strain evidence="7 8">CCUG 34287</strain>
    </source>
</reference>
<protein>
    <recommendedName>
        <fullName evidence="6">RNA polymerase sigma factor 70 region 4 type 2 domain-containing protein</fullName>
    </recommendedName>
</protein>
<feature type="region of interest" description="Disordered" evidence="5">
    <location>
        <begin position="79"/>
        <end position="105"/>
    </location>
</feature>
<organism evidence="7 8">
    <name type="scientific">Actinomyces johnsonii</name>
    <dbReference type="NCBI Taxonomy" id="544581"/>
    <lineage>
        <taxon>Bacteria</taxon>
        <taxon>Bacillati</taxon>
        <taxon>Actinomycetota</taxon>
        <taxon>Actinomycetes</taxon>
        <taxon>Actinomycetales</taxon>
        <taxon>Actinomycetaceae</taxon>
        <taxon>Actinomyces</taxon>
    </lineage>
</organism>
<dbReference type="Pfam" id="PF08281">
    <property type="entry name" value="Sigma70_r4_2"/>
    <property type="match status" value="1"/>
</dbReference>
<dbReference type="InterPro" id="IPR013324">
    <property type="entry name" value="RNA_pol_sigma_r3/r4-like"/>
</dbReference>
<gene>
    <name evidence="7" type="ORF">FK256_13940</name>
</gene>